<protein>
    <submittedName>
        <fullName evidence="2">Ankyrin</fullName>
    </submittedName>
</protein>
<dbReference type="Pfam" id="PF13637">
    <property type="entry name" value="Ank_4"/>
    <property type="match status" value="1"/>
</dbReference>
<evidence type="ECO:0000313" key="2">
    <source>
        <dbReference type="EMBL" id="ORX40351.1"/>
    </source>
</evidence>
<reference evidence="2 3" key="1">
    <citation type="submission" date="2016-08" db="EMBL/GenBank/DDBJ databases">
        <title>Genomes of anaerobic fungi encode conserved fungal cellulosomes for biomass hydrolysis.</title>
        <authorList>
            <consortium name="DOE Joint Genome Institute"/>
            <person name="Haitjema C.H."/>
            <person name="Gilmore S.P."/>
            <person name="Henske J.K."/>
            <person name="Solomon K.V."/>
            <person name="De Groot R."/>
            <person name="Kuo A."/>
            <person name="Mondo S.J."/>
            <person name="Salamov A.A."/>
            <person name="Labutti K."/>
            <person name="Zhao Z."/>
            <person name="Chiniquy J."/>
            <person name="Barry K."/>
            <person name="Brewer H.M."/>
            <person name="Purvine S.O."/>
            <person name="Wright A.T."/>
            <person name="Boxma B."/>
            <person name="Van Alen T."/>
            <person name="Hackstein J.H."/>
            <person name="Baker S.E."/>
            <person name="Grigoriev I.V."/>
            <person name="O'Malley M.A."/>
        </authorList>
    </citation>
    <scope>NUCLEOTIDE SEQUENCE [LARGE SCALE GENOMIC DNA]</scope>
    <source>
        <strain evidence="3">finn</strain>
    </source>
</reference>
<feature type="repeat" description="ANK" evidence="1">
    <location>
        <begin position="159"/>
        <end position="191"/>
    </location>
</feature>
<feature type="repeat" description="ANK" evidence="1">
    <location>
        <begin position="125"/>
        <end position="148"/>
    </location>
</feature>
<evidence type="ECO:0000256" key="1">
    <source>
        <dbReference type="PROSITE-ProRule" id="PRU00023"/>
    </source>
</evidence>
<dbReference type="PANTHER" id="PTHR46899">
    <property type="entry name" value="PROTEIN PHOSPHATASE 1 REGULATORY SUBUNIT 27"/>
    <property type="match status" value="1"/>
</dbReference>
<dbReference type="PANTHER" id="PTHR46899:SF3">
    <property type="entry name" value="PROTEIN PHOSPHATASE 1 REGULATORY SUBUNIT 27"/>
    <property type="match status" value="1"/>
</dbReference>
<dbReference type="PROSITE" id="PS50088">
    <property type="entry name" value="ANK_REPEAT"/>
    <property type="match status" value="4"/>
</dbReference>
<dbReference type="Pfam" id="PF12796">
    <property type="entry name" value="Ank_2"/>
    <property type="match status" value="1"/>
</dbReference>
<dbReference type="SMART" id="SM00248">
    <property type="entry name" value="ANK"/>
    <property type="match status" value="5"/>
</dbReference>
<dbReference type="OrthoDB" id="2118844at2759"/>
<dbReference type="Proteomes" id="UP000193719">
    <property type="component" value="Unassembled WGS sequence"/>
</dbReference>
<dbReference type="InterPro" id="IPR002110">
    <property type="entry name" value="Ankyrin_rpt"/>
</dbReference>
<reference evidence="2 3" key="2">
    <citation type="submission" date="2016-08" db="EMBL/GenBank/DDBJ databases">
        <title>Pervasive Adenine N6-methylation of Active Genes in Fungi.</title>
        <authorList>
            <consortium name="DOE Joint Genome Institute"/>
            <person name="Mondo S.J."/>
            <person name="Dannebaum R.O."/>
            <person name="Kuo R.C."/>
            <person name="Labutti K."/>
            <person name="Haridas S."/>
            <person name="Kuo A."/>
            <person name="Salamov A."/>
            <person name="Ahrendt S.R."/>
            <person name="Lipzen A."/>
            <person name="Sullivan W."/>
            <person name="Andreopoulos W.B."/>
            <person name="Clum A."/>
            <person name="Lindquist E."/>
            <person name="Daum C."/>
            <person name="Ramamoorthy G.K."/>
            <person name="Gryganskyi A."/>
            <person name="Culley D."/>
            <person name="Magnuson J.K."/>
            <person name="James T.Y."/>
            <person name="O'Malley M.A."/>
            <person name="Stajich J.E."/>
            <person name="Spatafora J.W."/>
            <person name="Visel A."/>
            <person name="Grigoriev I.V."/>
        </authorList>
    </citation>
    <scope>NUCLEOTIDE SEQUENCE [LARGE SCALE GENOMIC DNA]</scope>
    <source>
        <strain evidence="3">finn</strain>
    </source>
</reference>
<comment type="caution">
    <text evidence="2">The sequence shown here is derived from an EMBL/GenBank/DDBJ whole genome shotgun (WGS) entry which is preliminary data.</text>
</comment>
<dbReference type="PROSITE" id="PS50297">
    <property type="entry name" value="ANK_REP_REGION"/>
    <property type="match status" value="4"/>
</dbReference>
<dbReference type="EMBL" id="MCFH01000100">
    <property type="protein sequence ID" value="ORX40351.1"/>
    <property type="molecule type" value="Genomic_DNA"/>
</dbReference>
<gene>
    <name evidence="2" type="ORF">BCR36DRAFT_440457</name>
</gene>
<name>A0A1Y1UQN0_9FUNG</name>
<dbReference type="AlphaFoldDB" id="A0A1Y1UQN0"/>
<dbReference type="Pfam" id="PF00023">
    <property type="entry name" value="Ank"/>
    <property type="match status" value="1"/>
</dbReference>
<dbReference type="PRINTS" id="PR01415">
    <property type="entry name" value="ANKYRIN"/>
</dbReference>
<dbReference type="Gene3D" id="1.25.40.20">
    <property type="entry name" value="Ankyrin repeat-containing domain"/>
    <property type="match status" value="3"/>
</dbReference>
<feature type="repeat" description="ANK" evidence="1">
    <location>
        <begin position="59"/>
        <end position="91"/>
    </location>
</feature>
<dbReference type="InterPro" id="IPR053080">
    <property type="entry name" value="PP1_regulatory_subunit_27"/>
</dbReference>
<dbReference type="STRING" id="1754191.A0A1Y1UQN0"/>
<dbReference type="InterPro" id="IPR036770">
    <property type="entry name" value="Ankyrin_rpt-contain_sf"/>
</dbReference>
<proteinExistence type="predicted"/>
<organism evidence="2 3">
    <name type="scientific">Piromyces finnis</name>
    <dbReference type="NCBI Taxonomy" id="1754191"/>
    <lineage>
        <taxon>Eukaryota</taxon>
        <taxon>Fungi</taxon>
        <taxon>Fungi incertae sedis</taxon>
        <taxon>Chytridiomycota</taxon>
        <taxon>Chytridiomycota incertae sedis</taxon>
        <taxon>Neocallimastigomycetes</taxon>
        <taxon>Neocallimastigales</taxon>
        <taxon>Neocallimastigaceae</taxon>
        <taxon>Piromyces</taxon>
    </lineage>
</organism>
<keyword evidence="3" id="KW-1185">Reference proteome</keyword>
<feature type="repeat" description="ANK" evidence="1">
    <location>
        <begin position="92"/>
        <end position="124"/>
    </location>
</feature>
<sequence length="229" mass="26544">MDINGSDISEDEFSICDSNESLNDNLLFTERFSFDDNDIYPIIYNIEELKFEINNKDKDGYTFLHYACKKGCENIVKYLIDRGANVNATDMNNWTPLHYACEKGYENIVKYLIDKGADINIQNKDRCTPLHFACDRGNEEIVKYLIENEKIDVNSQDDNGWTPLHHACYQGNEEIVKYLIEKGADVNTKSKYGNIIIHFACQAQKENVNLVKYLIENEKIDVNIQDDNR</sequence>
<dbReference type="SUPFAM" id="SSF48403">
    <property type="entry name" value="Ankyrin repeat"/>
    <property type="match status" value="1"/>
</dbReference>
<accession>A0A1Y1UQN0</accession>
<keyword evidence="1" id="KW-0040">ANK repeat</keyword>
<evidence type="ECO:0000313" key="3">
    <source>
        <dbReference type="Proteomes" id="UP000193719"/>
    </source>
</evidence>